<organism evidence="2">
    <name type="scientific">Caldilinea aerophila</name>
    <dbReference type="NCBI Taxonomy" id="133453"/>
    <lineage>
        <taxon>Bacteria</taxon>
        <taxon>Bacillati</taxon>
        <taxon>Chloroflexota</taxon>
        <taxon>Caldilineae</taxon>
        <taxon>Caldilineales</taxon>
        <taxon>Caldilineaceae</taxon>
        <taxon>Caldilinea</taxon>
    </lineage>
</organism>
<dbReference type="EMBL" id="DSMG01000048">
    <property type="protein sequence ID" value="HDX30685.1"/>
    <property type="molecule type" value="Genomic_DNA"/>
</dbReference>
<protein>
    <submittedName>
        <fullName evidence="2">Uncharacterized protein</fullName>
    </submittedName>
</protein>
<proteinExistence type="predicted"/>
<comment type="caution">
    <text evidence="2">The sequence shown here is derived from an EMBL/GenBank/DDBJ whole genome shotgun (WGS) entry which is preliminary data.</text>
</comment>
<keyword evidence="1" id="KW-0812">Transmembrane</keyword>
<reference evidence="2" key="1">
    <citation type="journal article" date="2020" name="mSystems">
        <title>Genome- and Community-Level Interaction Insights into Carbon Utilization and Element Cycling Functions of Hydrothermarchaeota in Hydrothermal Sediment.</title>
        <authorList>
            <person name="Zhou Z."/>
            <person name="Liu Y."/>
            <person name="Xu W."/>
            <person name="Pan J."/>
            <person name="Luo Z.H."/>
            <person name="Li M."/>
        </authorList>
    </citation>
    <scope>NUCLEOTIDE SEQUENCE [LARGE SCALE GENOMIC DNA]</scope>
    <source>
        <strain evidence="2">SpSt-289</strain>
    </source>
</reference>
<feature type="transmembrane region" description="Helical" evidence="1">
    <location>
        <begin position="83"/>
        <end position="102"/>
    </location>
</feature>
<name>A0A7C1JNH6_9CHLR</name>
<dbReference type="AlphaFoldDB" id="A0A7C1JNH6"/>
<keyword evidence="1" id="KW-0472">Membrane</keyword>
<gene>
    <name evidence="2" type="ORF">ENQ20_04235</name>
</gene>
<sequence length="116" mass="13163">MAWGLYSLLGTELFLQMIPGSEAWMFIKFSILLFVLFIAILVGVRNIRKGFEPMLCARLELFLAGIPFGAMLMLLVIPELDSALIFGAIAGILTGIAYAYSLPRQWKFWNEKHSYR</sequence>
<accession>A0A7C1JNH6</accession>
<evidence type="ECO:0000313" key="2">
    <source>
        <dbReference type="EMBL" id="HDX30685.1"/>
    </source>
</evidence>
<keyword evidence="1" id="KW-1133">Transmembrane helix</keyword>
<evidence type="ECO:0000256" key="1">
    <source>
        <dbReference type="SAM" id="Phobius"/>
    </source>
</evidence>
<feature type="transmembrane region" description="Helical" evidence="1">
    <location>
        <begin position="23"/>
        <end position="44"/>
    </location>
</feature>
<feature type="transmembrane region" description="Helical" evidence="1">
    <location>
        <begin position="56"/>
        <end position="77"/>
    </location>
</feature>